<dbReference type="OrthoDB" id="9449910at2759"/>
<name>A0A286XQJ4_CAVPO</name>
<feature type="domain" description="Ig-like" evidence="7">
    <location>
        <begin position="3"/>
        <end position="120"/>
    </location>
</feature>
<comment type="subcellular location">
    <subcellularLocation>
        <location evidence="1">Membrane</location>
    </subcellularLocation>
</comment>
<feature type="signal peptide" evidence="6">
    <location>
        <begin position="1"/>
        <end position="20"/>
    </location>
</feature>
<reference evidence="8" key="3">
    <citation type="submission" date="2025-09" db="UniProtKB">
        <authorList>
            <consortium name="Ensembl"/>
        </authorList>
    </citation>
    <scope>IDENTIFICATION</scope>
    <source>
        <strain evidence="8">2N</strain>
    </source>
</reference>
<feature type="region of interest" description="Disordered" evidence="4">
    <location>
        <begin position="261"/>
        <end position="321"/>
    </location>
</feature>
<dbReference type="SUPFAM" id="SSF48726">
    <property type="entry name" value="Immunoglobulin"/>
    <property type="match status" value="1"/>
</dbReference>
<keyword evidence="2 5" id="KW-0812">Transmembrane</keyword>
<dbReference type="GO" id="GO:0004888">
    <property type="term" value="F:transmembrane signaling receptor activity"/>
    <property type="evidence" value="ECO:0007669"/>
    <property type="project" value="TreeGrafter"/>
</dbReference>
<evidence type="ECO:0000256" key="6">
    <source>
        <dbReference type="SAM" id="SignalP"/>
    </source>
</evidence>
<keyword evidence="9" id="KW-1185">Reference proteome</keyword>
<reference evidence="9" key="1">
    <citation type="journal article" date="2011" name="Nature">
        <title>A high-resolution map of human evolutionary constraint using 29 mammals.</title>
        <authorList>
            <person name="Lindblad-Toh K."/>
            <person name="Garber M."/>
            <person name="Zuk O."/>
            <person name="Lin M.F."/>
            <person name="Parker B.J."/>
            <person name="Washietl S."/>
            <person name="Kheradpour P."/>
            <person name="Ernst J."/>
            <person name="Jordan G."/>
            <person name="Mauceli E."/>
            <person name="Ward L.D."/>
            <person name="Lowe C.B."/>
            <person name="Holloway A.K."/>
            <person name="Clamp M."/>
            <person name="Gnerre S."/>
            <person name="Alfoldi J."/>
            <person name="Beal K."/>
            <person name="Chang J."/>
            <person name="Clawson H."/>
            <person name="Cuff J."/>
            <person name="Di Palma F."/>
            <person name="Fitzgerald S."/>
            <person name="Flicek P."/>
            <person name="Guttman M."/>
            <person name="Hubisz M.J."/>
            <person name="Jaffe D.B."/>
            <person name="Jungreis I."/>
            <person name="Kent W.J."/>
            <person name="Kostka D."/>
            <person name="Lara M."/>
            <person name="Martins A.L."/>
            <person name="Massingham T."/>
            <person name="Moltke I."/>
            <person name="Raney B.J."/>
            <person name="Rasmussen M.D."/>
            <person name="Robinson J."/>
            <person name="Stark A."/>
            <person name="Vilella A.J."/>
            <person name="Wen J."/>
            <person name="Xie X."/>
            <person name="Zody M.C."/>
            <person name="Baldwin J."/>
            <person name="Bloom T."/>
            <person name="Chin C.W."/>
            <person name="Heiman D."/>
            <person name="Nicol R."/>
            <person name="Nusbaum C."/>
            <person name="Young S."/>
            <person name="Wilkinson J."/>
            <person name="Worley K.C."/>
            <person name="Kovar C.L."/>
            <person name="Muzny D.M."/>
            <person name="Gibbs R.A."/>
            <person name="Cree A."/>
            <person name="Dihn H.H."/>
            <person name="Fowler G."/>
            <person name="Jhangiani S."/>
            <person name="Joshi V."/>
            <person name="Lee S."/>
            <person name="Lewis L.R."/>
            <person name="Nazareth L.V."/>
            <person name="Okwuonu G."/>
            <person name="Santibanez J."/>
            <person name="Warren W.C."/>
            <person name="Mardis E.R."/>
            <person name="Weinstock G.M."/>
            <person name="Wilson R.K."/>
            <person name="Delehaunty K."/>
            <person name="Dooling D."/>
            <person name="Fronik C."/>
            <person name="Fulton L."/>
            <person name="Fulton B."/>
            <person name="Graves T."/>
            <person name="Minx P."/>
            <person name="Sodergren E."/>
            <person name="Birney E."/>
            <person name="Margulies E.H."/>
            <person name="Herrero J."/>
            <person name="Green E.D."/>
            <person name="Haussler D."/>
            <person name="Siepel A."/>
            <person name="Goldman N."/>
            <person name="Pollard K.S."/>
            <person name="Pedersen J.S."/>
            <person name="Lander E.S."/>
            <person name="Kellis M."/>
        </authorList>
    </citation>
    <scope>NUCLEOTIDE SEQUENCE [LARGE SCALE GENOMIC DNA]</scope>
    <source>
        <strain evidence="9">2N</strain>
    </source>
</reference>
<feature type="chain" id="PRO_5011694594" evidence="6">
    <location>
        <begin position="21"/>
        <end position="321"/>
    </location>
</feature>
<gene>
    <name evidence="8" type="primary">TREML1</name>
</gene>
<dbReference type="PANTHER" id="PTHR11860">
    <property type="entry name" value="POLYMERIC-IMMUNOGLOBULIN RECEPTOR"/>
    <property type="match status" value="1"/>
</dbReference>
<dbReference type="KEGG" id="cpoc:100720989"/>
<dbReference type="AlphaFoldDB" id="A0A286XQJ4"/>
<proteinExistence type="predicted"/>
<feature type="compositionally biased region" description="Acidic residues" evidence="4">
    <location>
        <begin position="131"/>
        <end position="142"/>
    </location>
</feature>
<dbReference type="CTD" id="340205"/>
<evidence type="ECO:0000256" key="4">
    <source>
        <dbReference type="SAM" id="MobiDB-lite"/>
    </source>
</evidence>
<dbReference type="GO" id="GO:0030168">
    <property type="term" value="P:platelet activation"/>
    <property type="evidence" value="ECO:0007669"/>
    <property type="project" value="TreeGrafter"/>
</dbReference>
<keyword evidence="3 5" id="KW-0472">Membrane</keyword>
<feature type="compositionally biased region" description="Polar residues" evidence="4">
    <location>
        <begin position="304"/>
        <end position="315"/>
    </location>
</feature>
<dbReference type="PANTHER" id="PTHR11860:SF37">
    <property type="entry name" value="TREM-LIKE TRANSCRIPT 1 PROTEIN"/>
    <property type="match status" value="1"/>
</dbReference>
<reference evidence="8" key="2">
    <citation type="submission" date="2025-08" db="UniProtKB">
        <authorList>
            <consortium name="Ensembl"/>
        </authorList>
    </citation>
    <scope>IDENTIFICATION</scope>
    <source>
        <strain evidence="8">2N</strain>
    </source>
</reference>
<sequence>MDPSLLLLLLLLGLEGWGSAGSRPELLQVPVGGSIQVQCHYRLQDIRARKVWCRFSLNGCQPLVTSVVNRSAPENQRIFLTDMGGGLLQVEMVTLQEADAGEYGCLVEGASGPHLVHTFSLEVQPKAPVLGDEEEKEEEEETFGTGTLAEGHVTDPEGSASPWGLSQRERSVPWIWGAVLLLGLLVVAVVLVVVMVKGKGNRLGVCSKFQSSGISDADLFSAARHAGDSGLEAESSWDIPSVGLDLPSSFDNTAYTNLQLEPPSGKAPAAPPPSPPPLPPKAVMSSKPLTYATVIFPGGDKSGGASSEPTQDLPSSPSPPS</sequence>
<feature type="compositionally biased region" description="Pro residues" evidence="4">
    <location>
        <begin position="269"/>
        <end position="280"/>
    </location>
</feature>
<feature type="transmembrane region" description="Helical" evidence="5">
    <location>
        <begin position="174"/>
        <end position="196"/>
    </location>
</feature>
<protein>
    <submittedName>
        <fullName evidence="8">Triggering receptor expressed on myeloid cells like 1</fullName>
    </submittedName>
</protein>
<keyword evidence="5" id="KW-1133">Transmembrane helix</keyword>
<evidence type="ECO:0000259" key="7">
    <source>
        <dbReference type="PROSITE" id="PS50835"/>
    </source>
</evidence>
<dbReference type="Gene3D" id="2.60.40.10">
    <property type="entry name" value="Immunoglobulins"/>
    <property type="match status" value="1"/>
</dbReference>
<dbReference type="EMBL" id="AAKN02021424">
    <property type="status" value="NOT_ANNOTATED_CDS"/>
    <property type="molecule type" value="Genomic_DNA"/>
</dbReference>
<dbReference type="GeneTree" id="ENSGT00470000042300"/>
<evidence type="ECO:0000313" key="8">
    <source>
        <dbReference type="Ensembl" id="ENSCPOP00000027798.1"/>
    </source>
</evidence>
<dbReference type="Proteomes" id="UP000005447">
    <property type="component" value="Unassembled WGS sequence"/>
</dbReference>
<evidence type="ECO:0000256" key="3">
    <source>
        <dbReference type="ARBA" id="ARBA00023136"/>
    </source>
</evidence>
<dbReference type="InterPro" id="IPR003599">
    <property type="entry name" value="Ig_sub"/>
</dbReference>
<evidence type="ECO:0000313" key="9">
    <source>
        <dbReference type="Proteomes" id="UP000005447"/>
    </source>
</evidence>
<dbReference type="Ensembl" id="ENSCPOT00000043409.1">
    <property type="protein sequence ID" value="ENSCPOP00000027798.1"/>
    <property type="gene ID" value="ENSCPOG00000004111.4"/>
</dbReference>
<dbReference type="eggNOG" id="ENOG502SRZV">
    <property type="taxonomic scope" value="Eukaryota"/>
</dbReference>
<evidence type="ECO:0000256" key="5">
    <source>
        <dbReference type="SAM" id="Phobius"/>
    </source>
</evidence>
<dbReference type="PROSITE" id="PS50835">
    <property type="entry name" value="IG_LIKE"/>
    <property type="match status" value="1"/>
</dbReference>
<dbReference type="InterPro" id="IPR050671">
    <property type="entry name" value="CD300_family_receptors"/>
</dbReference>
<dbReference type="SMART" id="SM00409">
    <property type="entry name" value="IG"/>
    <property type="match status" value="1"/>
</dbReference>
<dbReference type="CDD" id="cd05716">
    <property type="entry name" value="IgV_pIgR_like"/>
    <property type="match status" value="1"/>
</dbReference>
<feature type="region of interest" description="Disordered" evidence="4">
    <location>
        <begin position="129"/>
        <end position="164"/>
    </location>
</feature>
<evidence type="ECO:0000256" key="2">
    <source>
        <dbReference type="ARBA" id="ARBA00022692"/>
    </source>
</evidence>
<dbReference type="InterPro" id="IPR007110">
    <property type="entry name" value="Ig-like_dom"/>
</dbReference>
<accession>A0A286XQJ4</accession>
<dbReference type="InterPro" id="IPR036179">
    <property type="entry name" value="Ig-like_dom_sf"/>
</dbReference>
<dbReference type="VEuPathDB" id="HostDB:ENSCPOG00000004111"/>
<keyword evidence="6" id="KW-0732">Signal</keyword>
<dbReference type="GO" id="GO:0005886">
    <property type="term" value="C:plasma membrane"/>
    <property type="evidence" value="ECO:0007669"/>
    <property type="project" value="TreeGrafter"/>
</dbReference>
<evidence type="ECO:0000256" key="1">
    <source>
        <dbReference type="ARBA" id="ARBA00004370"/>
    </source>
</evidence>
<organism evidence="8 9">
    <name type="scientific">Cavia porcellus</name>
    <name type="common">Guinea pig</name>
    <dbReference type="NCBI Taxonomy" id="10141"/>
    <lineage>
        <taxon>Eukaryota</taxon>
        <taxon>Metazoa</taxon>
        <taxon>Chordata</taxon>
        <taxon>Craniata</taxon>
        <taxon>Vertebrata</taxon>
        <taxon>Euteleostomi</taxon>
        <taxon>Mammalia</taxon>
        <taxon>Eutheria</taxon>
        <taxon>Euarchontoglires</taxon>
        <taxon>Glires</taxon>
        <taxon>Rodentia</taxon>
        <taxon>Hystricomorpha</taxon>
        <taxon>Caviidae</taxon>
        <taxon>Cavia</taxon>
    </lineage>
</organism>
<dbReference type="InterPro" id="IPR013783">
    <property type="entry name" value="Ig-like_fold"/>
</dbReference>
<dbReference type="GeneID" id="100720989"/>